<sequence>GILRDVFRFISLEDIPQQMEWIIDDISEVLAVTDVKNILHKYFHEGKGKDPVVHFYETFLAEYDPKAREKRGVYYTPEPVVSYIVRSLHHILKEHFNRKDGFASETVTVLDPAAGTLTFLAEAAKLAVDEFVSKYGDGGKETFIKEHILKNFYAFELMMAPYAVGHLKMSFLLEELGYKLQKYHQ</sequence>
<evidence type="ECO:0000256" key="3">
    <source>
        <dbReference type="ARBA" id="ARBA00022679"/>
    </source>
</evidence>
<feature type="domain" description="DNA methylase adenine-specific" evidence="5">
    <location>
        <begin position="49"/>
        <end position="144"/>
    </location>
</feature>
<dbReference type="PANTHER" id="PTHR33841">
    <property type="entry name" value="DNA METHYLTRANSFERASE YEEA-RELATED"/>
    <property type="match status" value="1"/>
</dbReference>
<dbReference type="Pfam" id="PF02384">
    <property type="entry name" value="N6_Mtase"/>
    <property type="match status" value="1"/>
</dbReference>
<dbReference type="SUPFAM" id="SSF53335">
    <property type="entry name" value="S-adenosyl-L-methionine-dependent methyltransferases"/>
    <property type="match status" value="1"/>
</dbReference>
<dbReference type="InterPro" id="IPR029063">
    <property type="entry name" value="SAM-dependent_MTases_sf"/>
</dbReference>
<dbReference type="PRINTS" id="PR00507">
    <property type="entry name" value="N12N6MTFRASE"/>
</dbReference>
<keyword evidence="2" id="KW-0489">Methyltransferase</keyword>
<dbReference type="GO" id="GO:0003677">
    <property type="term" value="F:DNA binding"/>
    <property type="evidence" value="ECO:0007669"/>
    <property type="project" value="InterPro"/>
</dbReference>
<evidence type="ECO:0000256" key="1">
    <source>
        <dbReference type="ARBA" id="ARBA00011900"/>
    </source>
</evidence>
<comment type="caution">
    <text evidence="6">The sequence shown here is derived from an EMBL/GenBank/DDBJ whole genome shotgun (WGS) entry which is preliminary data.</text>
</comment>
<dbReference type="Gene3D" id="3.40.50.150">
    <property type="entry name" value="Vaccinia Virus protein VP39"/>
    <property type="match status" value="1"/>
</dbReference>
<evidence type="ECO:0000259" key="5">
    <source>
        <dbReference type="Pfam" id="PF02384"/>
    </source>
</evidence>
<reference evidence="6" key="1">
    <citation type="journal article" date="2014" name="Front. Microbiol.">
        <title>High frequency of phylogenetically diverse reductive dehalogenase-homologous genes in deep subseafloor sedimentary metagenomes.</title>
        <authorList>
            <person name="Kawai M."/>
            <person name="Futagami T."/>
            <person name="Toyoda A."/>
            <person name="Takaki Y."/>
            <person name="Nishi S."/>
            <person name="Hori S."/>
            <person name="Arai W."/>
            <person name="Tsubouchi T."/>
            <person name="Morono Y."/>
            <person name="Uchiyama I."/>
            <person name="Ito T."/>
            <person name="Fujiyama A."/>
            <person name="Inagaki F."/>
            <person name="Takami H."/>
        </authorList>
    </citation>
    <scope>NUCLEOTIDE SEQUENCE</scope>
    <source>
        <strain evidence="6">Expedition CK06-06</strain>
    </source>
</reference>
<dbReference type="EC" id="2.1.1.72" evidence="1"/>
<gene>
    <name evidence="6" type="ORF">S03H2_65267</name>
</gene>
<feature type="non-terminal residue" evidence="6">
    <location>
        <position position="1"/>
    </location>
</feature>
<keyword evidence="3" id="KW-0808">Transferase</keyword>
<dbReference type="AlphaFoldDB" id="X1ISH5"/>
<proteinExistence type="predicted"/>
<comment type="catalytic activity">
    <reaction evidence="4">
        <text>a 2'-deoxyadenosine in DNA + S-adenosyl-L-methionine = an N(6)-methyl-2'-deoxyadenosine in DNA + S-adenosyl-L-homocysteine + H(+)</text>
        <dbReference type="Rhea" id="RHEA:15197"/>
        <dbReference type="Rhea" id="RHEA-COMP:12418"/>
        <dbReference type="Rhea" id="RHEA-COMP:12419"/>
        <dbReference type="ChEBI" id="CHEBI:15378"/>
        <dbReference type="ChEBI" id="CHEBI:57856"/>
        <dbReference type="ChEBI" id="CHEBI:59789"/>
        <dbReference type="ChEBI" id="CHEBI:90615"/>
        <dbReference type="ChEBI" id="CHEBI:90616"/>
        <dbReference type="EC" id="2.1.1.72"/>
    </reaction>
</comment>
<name>X1ISH5_9ZZZZ</name>
<evidence type="ECO:0000256" key="2">
    <source>
        <dbReference type="ARBA" id="ARBA00022603"/>
    </source>
</evidence>
<organism evidence="6">
    <name type="scientific">marine sediment metagenome</name>
    <dbReference type="NCBI Taxonomy" id="412755"/>
    <lineage>
        <taxon>unclassified sequences</taxon>
        <taxon>metagenomes</taxon>
        <taxon>ecological metagenomes</taxon>
    </lineage>
</organism>
<protein>
    <recommendedName>
        <fullName evidence="1">site-specific DNA-methyltransferase (adenine-specific)</fullName>
        <ecNumber evidence="1">2.1.1.72</ecNumber>
    </recommendedName>
</protein>
<dbReference type="InterPro" id="IPR050953">
    <property type="entry name" value="N4_N6_ade-DNA_methylase"/>
</dbReference>
<dbReference type="GO" id="GO:0032259">
    <property type="term" value="P:methylation"/>
    <property type="evidence" value="ECO:0007669"/>
    <property type="project" value="UniProtKB-KW"/>
</dbReference>
<evidence type="ECO:0000313" key="6">
    <source>
        <dbReference type="EMBL" id="GAH85411.1"/>
    </source>
</evidence>
<dbReference type="InterPro" id="IPR003356">
    <property type="entry name" value="DNA_methylase_A-5"/>
</dbReference>
<dbReference type="PANTHER" id="PTHR33841:SF1">
    <property type="entry name" value="DNA METHYLTRANSFERASE A"/>
    <property type="match status" value="1"/>
</dbReference>
<accession>X1ISH5</accession>
<dbReference type="GO" id="GO:0009007">
    <property type="term" value="F:site-specific DNA-methyltransferase (adenine-specific) activity"/>
    <property type="evidence" value="ECO:0007669"/>
    <property type="project" value="UniProtKB-EC"/>
</dbReference>
<evidence type="ECO:0000256" key="4">
    <source>
        <dbReference type="ARBA" id="ARBA00047942"/>
    </source>
</evidence>
<dbReference type="EMBL" id="BARU01042484">
    <property type="protein sequence ID" value="GAH85411.1"/>
    <property type="molecule type" value="Genomic_DNA"/>
</dbReference>
<dbReference type="GO" id="GO:0008170">
    <property type="term" value="F:N-methyltransferase activity"/>
    <property type="evidence" value="ECO:0007669"/>
    <property type="project" value="InterPro"/>
</dbReference>